<evidence type="ECO:0000256" key="6">
    <source>
        <dbReference type="ARBA" id="ARBA00022723"/>
    </source>
</evidence>
<comment type="function">
    <text evidence="2 10">Reversible hydration of carbon dioxide.</text>
</comment>
<proteinExistence type="inferred from homology"/>
<organism evidence="12 13">
    <name type="scientific">Burkholderia territorii</name>
    <dbReference type="NCBI Taxonomy" id="1503055"/>
    <lineage>
        <taxon>Bacteria</taxon>
        <taxon>Pseudomonadati</taxon>
        <taxon>Pseudomonadota</taxon>
        <taxon>Betaproteobacteria</taxon>
        <taxon>Burkholderiales</taxon>
        <taxon>Burkholderiaceae</taxon>
        <taxon>Burkholderia</taxon>
        <taxon>Burkholderia cepacia complex</taxon>
    </lineage>
</organism>
<evidence type="ECO:0000256" key="8">
    <source>
        <dbReference type="ARBA" id="ARBA00023239"/>
    </source>
</evidence>
<dbReference type="GO" id="GO:0008270">
    <property type="term" value="F:zinc ion binding"/>
    <property type="evidence" value="ECO:0007669"/>
    <property type="project" value="UniProtKB-UniRule"/>
</dbReference>
<evidence type="ECO:0000313" key="12">
    <source>
        <dbReference type="EMBL" id="KWN13508.1"/>
    </source>
</evidence>
<dbReference type="PROSITE" id="PS00162">
    <property type="entry name" value="ALPHA_CA_1"/>
    <property type="match status" value="1"/>
</dbReference>
<evidence type="ECO:0000256" key="7">
    <source>
        <dbReference type="ARBA" id="ARBA00022833"/>
    </source>
</evidence>
<comment type="similarity">
    <text evidence="3 10">Belongs to the alpha-carbonic anhydrase family.</text>
</comment>
<dbReference type="InterPro" id="IPR041891">
    <property type="entry name" value="Alpha_CA_prokaryot-like"/>
</dbReference>
<keyword evidence="7 10" id="KW-0862">Zinc</keyword>
<evidence type="ECO:0000313" key="13">
    <source>
        <dbReference type="Proteomes" id="UP000068016"/>
    </source>
</evidence>
<dbReference type="PANTHER" id="PTHR18952">
    <property type="entry name" value="CARBONIC ANHYDRASE"/>
    <property type="match status" value="1"/>
</dbReference>
<dbReference type="EMBL" id="LPLZ01000051">
    <property type="protein sequence ID" value="KWN13508.1"/>
    <property type="molecule type" value="Genomic_DNA"/>
</dbReference>
<dbReference type="Pfam" id="PF00194">
    <property type="entry name" value="Carb_anhydrase"/>
    <property type="match status" value="1"/>
</dbReference>
<comment type="caution">
    <text evidence="12">The sequence shown here is derived from an EMBL/GenBank/DDBJ whole genome shotgun (WGS) entry which is preliminary data.</text>
</comment>
<evidence type="ECO:0000256" key="1">
    <source>
        <dbReference type="ARBA" id="ARBA00001947"/>
    </source>
</evidence>
<protein>
    <recommendedName>
        <fullName evidence="5 10">Carbonic anhydrase</fullName>
        <ecNumber evidence="4 10">4.2.1.1</ecNumber>
    </recommendedName>
</protein>
<reference evidence="12 13" key="1">
    <citation type="submission" date="2015-11" db="EMBL/GenBank/DDBJ databases">
        <title>Expanding the genomic diversity of Burkholderia species for the development of highly accurate diagnostics.</title>
        <authorList>
            <person name="Sahl J."/>
            <person name="Keim P."/>
            <person name="Wagner D."/>
        </authorList>
    </citation>
    <scope>NUCLEOTIDE SEQUENCE [LARGE SCALE GENOMIC DNA]</scope>
    <source>
        <strain evidence="12 13">MSMB793WGS</strain>
    </source>
</reference>
<dbReference type="InterPro" id="IPR023561">
    <property type="entry name" value="Carbonic_anhydrase_a-class"/>
</dbReference>
<dbReference type="GO" id="GO:0004089">
    <property type="term" value="F:carbonate dehydratase activity"/>
    <property type="evidence" value="ECO:0007669"/>
    <property type="project" value="UniProtKB-UniRule"/>
</dbReference>
<feature type="chain" id="PRO_5025074842" description="Carbonic anhydrase" evidence="10">
    <location>
        <begin position="29"/>
        <end position="259"/>
    </location>
</feature>
<dbReference type="Gene3D" id="3.10.200.10">
    <property type="entry name" value="Alpha carbonic anhydrase"/>
    <property type="match status" value="1"/>
</dbReference>
<dbReference type="PROSITE" id="PS51144">
    <property type="entry name" value="ALPHA_CA_2"/>
    <property type="match status" value="1"/>
</dbReference>
<evidence type="ECO:0000256" key="10">
    <source>
        <dbReference type="RuleBase" id="RU367011"/>
    </source>
</evidence>
<sequence>MNVTRTAITRLVTATLCAVTTSLTPAHAADAPSPASATSAADTFDYDHQRDWHLESGDAQSPVAIDSGTVRQATRYADENNAIGVHVADTRAKVIDNGHTIQIVPAVGSATIRGRHFRLQQIHFHSPSEHTIDSRNYPIEGHFVFRAQDGRLAVVAVLYRTGAENAQFAAVMDALKTGDTASLSSFHAAALMPGNINTYYHYLGSLTTPPLTENVEWYVLDEPVELSADDIAAFRMRYSHNARVVQPLNGRPLLRYDVR</sequence>
<dbReference type="InterPro" id="IPR018338">
    <property type="entry name" value="Carbonic_anhydrase_a-class_CS"/>
</dbReference>
<dbReference type="SMART" id="SM01057">
    <property type="entry name" value="Carb_anhydrase"/>
    <property type="match status" value="1"/>
</dbReference>
<dbReference type="CDD" id="cd03124">
    <property type="entry name" value="alpha_CA_prokaryotic_like"/>
    <property type="match status" value="1"/>
</dbReference>
<evidence type="ECO:0000256" key="5">
    <source>
        <dbReference type="ARBA" id="ARBA00014628"/>
    </source>
</evidence>
<dbReference type="InterPro" id="IPR001148">
    <property type="entry name" value="CA_dom"/>
</dbReference>
<dbReference type="PANTHER" id="PTHR18952:SF265">
    <property type="entry name" value="CARBONIC ANHYDRASE"/>
    <property type="match status" value="1"/>
</dbReference>
<dbReference type="RefSeq" id="WP_060347726.1">
    <property type="nucleotide sequence ID" value="NZ_LPLZ01000051.1"/>
</dbReference>
<evidence type="ECO:0000256" key="3">
    <source>
        <dbReference type="ARBA" id="ARBA00010718"/>
    </source>
</evidence>
<feature type="domain" description="Alpha-carbonic anhydrase" evidence="11">
    <location>
        <begin position="42"/>
        <end position="259"/>
    </location>
</feature>
<comment type="catalytic activity">
    <reaction evidence="9 10">
        <text>hydrogencarbonate + H(+) = CO2 + H2O</text>
        <dbReference type="Rhea" id="RHEA:10748"/>
        <dbReference type="ChEBI" id="CHEBI:15377"/>
        <dbReference type="ChEBI" id="CHEBI:15378"/>
        <dbReference type="ChEBI" id="CHEBI:16526"/>
        <dbReference type="ChEBI" id="CHEBI:17544"/>
        <dbReference type="EC" id="4.2.1.1"/>
    </reaction>
</comment>
<dbReference type="Proteomes" id="UP000068016">
    <property type="component" value="Unassembled WGS sequence"/>
</dbReference>
<keyword evidence="6 10" id="KW-0479">Metal-binding</keyword>
<evidence type="ECO:0000256" key="4">
    <source>
        <dbReference type="ARBA" id="ARBA00012925"/>
    </source>
</evidence>
<evidence type="ECO:0000256" key="2">
    <source>
        <dbReference type="ARBA" id="ARBA00002904"/>
    </source>
</evidence>
<dbReference type="InterPro" id="IPR036398">
    <property type="entry name" value="CA_dom_sf"/>
</dbReference>
<comment type="cofactor">
    <cofactor evidence="1 10">
        <name>Zn(2+)</name>
        <dbReference type="ChEBI" id="CHEBI:29105"/>
    </cofactor>
</comment>
<keyword evidence="8 10" id="KW-0456">Lyase</keyword>
<dbReference type="SUPFAM" id="SSF51069">
    <property type="entry name" value="Carbonic anhydrase"/>
    <property type="match status" value="1"/>
</dbReference>
<gene>
    <name evidence="12" type="ORF">WT83_18725</name>
</gene>
<evidence type="ECO:0000259" key="11">
    <source>
        <dbReference type="PROSITE" id="PS51144"/>
    </source>
</evidence>
<evidence type="ECO:0000256" key="9">
    <source>
        <dbReference type="ARBA" id="ARBA00048348"/>
    </source>
</evidence>
<dbReference type="EC" id="4.2.1.1" evidence="4 10"/>
<dbReference type="AlphaFoldDB" id="A0A108ELI8"/>
<feature type="signal peptide" evidence="10">
    <location>
        <begin position="1"/>
        <end position="28"/>
    </location>
</feature>
<accession>A0A108ELI8</accession>
<keyword evidence="10" id="KW-0732">Signal</keyword>
<name>A0A108ELI8_9BURK</name>